<sequence length="162" mass="17996">MPNVTIKWRKGREGFVTRRRAGYCRLSLSPLFNGFTASEVLAVLVSPQYLSIFIFLTGSAHVVISQAADQHAEVFRLSIAFSTFAGSFADHRSMFGAVTEYIEAIANRTFALVILNEPLVILTRTKLLLVRTEHVRVPTESRLSFMMPVDFDVGARKGQSAA</sequence>
<comment type="caution">
    <text evidence="1">The sequence shown here is derived from an EMBL/GenBank/DDBJ whole genome shotgun (WGS) entry which is preliminary data.</text>
</comment>
<gene>
    <name evidence="1" type="ORF">HO173_000134</name>
</gene>
<dbReference type="GeneID" id="59281814"/>
<proteinExistence type="predicted"/>
<dbReference type="Proteomes" id="UP000578531">
    <property type="component" value="Unassembled WGS sequence"/>
</dbReference>
<evidence type="ECO:0000313" key="2">
    <source>
        <dbReference type="Proteomes" id="UP000578531"/>
    </source>
</evidence>
<protein>
    <submittedName>
        <fullName evidence="1">Uncharacterized protein</fullName>
    </submittedName>
</protein>
<evidence type="ECO:0000313" key="1">
    <source>
        <dbReference type="EMBL" id="KAF6241424.1"/>
    </source>
</evidence>
<name>A0A8H6LAE2_9LECA</name>
<organism evidence="1 2">
    <name type="scientific">Letharia columbiana</name>
    <dbReference type="NCBI Taxonomy" id="112416"/>
    <lineage>
        <taxon>Eukaryota</taxon>
        <taxon>Fungi</taxon>
        <taxon>Dikarya</taxon>
        <taxon>Ascomycota</taxon>
        <taxon>Pezizomycotina</taxon>
        <taxon>Lecanoromycetes</taxon>
        <taxon>OSLEUM clade</taxon>
        <taxon>Lecanoromycetidae</taxon>
        <taxon>Lecanorales</taxon>
        <taxon>Lecanorineae</taxon>
        <taxon>Parmeliaceae</taxon>
        <taxon>Letharia</taxon>
    </lineage>
</organism>
<dbReference type="RefSeq" id="XP_037170664.1">
    <property type="nucleotide sequence ID" value="XM_037302085.1"/>
</dbReference>
<dbReference type="EMBL" id="JACCJC010000001">
    <property type="protein sequence ID" value="KAF6241424.1"/>
    <property type="molecule type" value="Genomic_DNA"/>
</dbReference>
<accession>A0A8H6LAE2</accession>
<dbReference type="AlphaFoldDB" id="A0A8H6LAE2"/>
<reference evidence="1 2" key="1">
    <citation type="journal article" date="2020" name="Genomics">
        <title>Complete, high-quality genomes from long-read metagenomic sequencing of two wolf lichen thalli reveals enigmatic genome architecture.</title>
        <authorList>
            <person name="McKenzie S.K."/>
            <person name="Walston R.F."/>
            <person name="Allen J.L."/>
        </authorList>
    </citation>
    <scope>NUCLEOTIDE SEQUENCE [LARGE SCALE GENOMIC DNA]</scope>
    <source>
        <strain evidence="1">WasteWater2</strain>
    </source>
</reference>
<keyword evidence="2" id="KW-1185">Reference proteome</keyword>